<feature type="domain" description="Glycosyltransferase subfamily 4-like N-terminal" evidence="2">
    <location>
        <begin position="43"/>
        <end position="218"/>
    </location>
</feature>
<dbReference type="Gene3D" id="3.40.50.2000">
    <property type="entry name" value="Glycogen Phosphorylase B"/>
    <property type="match status" value="2"/>
</dbReference>
<dbReference type="InterPro" id="IPR001296">
    <property type="entry name" value="Glyco_trans_1"/>
</dbReference>
<dbReference type="InterPro" id="IPR028098">
    <property type="entry name" value="Glyco_trans_4-like_N"/>
</dbReference>
<proteinExistence type="predicted"/>
<feature type="domain" description="Glycosyl transferase family 1" evidence="1">
    <location>
        <begin position="226"/>
        <end position="385"/>
    </location>
</feature>
<accession>A0A7Y0L282</accession>
<evidence type="ECO:0000313" key="4">
    <source>
        <dbReference type="Proteomes" id="UP000533476"/>
    </source>
</evidence>
<gene>
    <name evidence="3" type="ORF">HIJ39_06250</name>
</gene>
<dbReference type="RefSeq" id="WP_169097826.1">
    <property type="nucleotide sequence ID" value="NZ_JABBVZ010000014.1"/>
</dbReference>
<reference evidence="3 4" key="1">
    <citation type="submission" date="2020-04" db="EMBL/GenBank/DDBJ databases">
        <authorList>
            <person name="Zhang R."/>
            <person name="Schippers A."/>
        </authorList>
    </citation>
    <scope>NUCLEOTIDE SEQUENCE [LARGE SCALE GENOMIC DNA]</scope>
    <source>
        <strain evidence="3 4">DSM 109850</strain>
    </source>
</reference>
<evidence type="ECO:0000259" key="2">
    <source>
        <dbReference type="Pfam" id="PF13579"/>
    </source>
</evidence>
<protein>
    <submittedName>
        <fullName evidence="3">Glycosyltransferase family 4 protein</fullName>
    </submittedName>
</protein>
<name>A0A7Y0L282_9FIRM</name>
<dbReference type="AlphaFoldDB" id="A0A7Y0L282"/>
<keyword evidence="3" id="KW-0808">Transferase</keyword>
<dbReference type="CDD" id="cd03801">
    <property type="entry name" value="GT4_PimA-like"/>
    <property type="match status" value="1"/>
</dbReference>
<dbReference type="PANTHER" id="PTHR12526">
    <property type="entry name" value="GLYCOSYLTRANSFERASE"/>
    <property type="match status" value="1"/>
</dbReference>
<evidence type="ECO:0000313" key="3">
    <source>
        <dbReference type="EMBL" id="NMP21953.1"/>
    </source>
</evidence>
<dbReference type="Proteomes" id="UP000533476">
    <property type="component" value="Unassembled WGS sequence"/>
</dbReference>
<dbReference type="SUPFAM" id="SSF53756">
    <property type="entry name" value="UDP-Glycosyltransferase/glycogen phosphorylase"/>
    <property type="match status" value="1"/>
</dbReference>
<dbReference type="EMBL" id="JABBVZ010000014">
    <property type="protein sequence ID" value="NMP21953.1"/>
    <property type="molecule type" value="Genomic_DNA"/>
</dbReference>
<dbReference type="Pfam" id="PF00534">
    <property type="entry name" value="Glycos_transf_1"/>
    <property type="match status" value="1"/>
</dbReference>
<dbReference type="GO" id="GO:0016757">
    <property type="term" value="F:glycosyltransferase activity"/>
    <property type="evidence" value="ECO:0007669"/>
    <property type="project" value="InterPro"/>
</dbReference>
<keyword evidence="4" id="KW-1185">Reference proteome</keyword>
<sequence length="411" mass="46239">MDYQPYPHLIQALDRHYGYQMADRASGKLRVLLTTFWPYPQPGGLSRYIGSLKRGLEGFGHHVDIQDYHAPRNATQKFRGSIERDLIRRYFIRRYGEANAKGISVCQKLRAYELQLRERLSSTRYDVFHAQDRFTANVLGQVSLDYPAPIFYTPHQLGINRSLRLGEIKEGTVEAAFYRAIDRGAIRSASRIITLCDVFHGPLTGLGASPEKLETVYTGIDFPVPQKTRNPSGRVLITSVSRITRRKGHKYLLLALAMIKDYLDNVDVLIVGDGEARKDIERLARHLDLRNVIFGGYREDVADILSGSDIFVHPTTSDMLPICIIEAMFASQAIVTTNVNGIPEIISDGETGFIVEPGSVQPLAEKLLLLVQDATLRKSLGTNARMFAEAHLRADRMARKIVSIYYSALET</sequence>
<evidence type="ECO:0000259" key="1">
    <source>
        <dbReference type="Pfam" id="PF00534"/>
    </source>
</evidence>
<comment type="caution">
    <text evidence="3">The sequence shown here is derived from an EMBL/GenBank/DDBJ whole genome shotgun (WGS) entry which is preliminary data.</text>
</comment>
<organism evidence="3 4">
    <name type="scientific">Sulfobacillus harzensis</name>
    <dbReference type="NCBI Taxonomy" id="2729629"/>
    <lineage>
        <taxon>Bacteria</taxon>
        <taxon>Bacillati</taxon>
        <taxon>Bacillota</taxon>
        <taxon>Clostridia</taxon>
        <taxon>Eubacteriales</taxon>
        <taxon>Clostridiales Family XVII. Incertae Sedis</taxon>
        <taxon>Sulfobacillus</taxon>
    </lineage>
</organism>
<dbReference type="Pfam" id="PF13579">
    <property type="entry name" value="Glyco_trans_4_4"/>
    <property type="match status" value="1"/>
</dbReference>